<comment type="caution">
    <text evidence="3">The sequence shown here is derived from an EMBL/GenBank/DDBJ whole genome shotgun (WGS) entry which is preliminary data.</text>
</comment>
<dbReference type="CDD" id="cd09113">
    <property type="entry name" value="PLDc_ymdC_like_2"/>
    <property type="match status" value="1"/>
</dbReference>
<dbReference type="InterPro" id="IPR001736">
    <property type="entry name" value="PLipase_D/transphosphatidylase"/>
</dbReference>
<dbReference type="PROSITE" id="PS50035">
    <property type="entry name" value="PLD"/>
    <property type="match status" value="2"/>
</dbReference>
<dbReference type="CDD" id="cd09111">
    <property type="entry name" value="PLDc_ymdC_like_1"/>
    <property type="match status" value="1"/>
</dbReference>
<feature type="domain" description="PLD phosphodiesterase" evidence="2">
    <location>
        <begin position="477"/>
        <end position="504"/>
    </location>
</feature>
<evidence type="ECO:0000256" key="1">
    <source>
        <dbReference type="SAM" id="MobiDB-lite"/>
    </source>
</evidence>
<dbReference type="SMART" id="SM00155">
    <property type="entry name" value="PLDc"/>
    <property type="match status" value="2"/>
</dbReference>
<dbReference type="RefSeq" id="WP_425600424.1">
    <property type="nucleotide sequence ID" value="NZ_MSZV01000006.1"/>
</dbReference>
<keyword evidence="4" id="KW-1185">Reference proteome</keyword>
<dbReference type="Pfam" id="PF13091">
    <property type="entry name" value="PLDc_2"/>
    <property type="match status" value="2"/>
</dbReference>
<evidence type="ECO:0000313" key="4">
    <source>
        <dbReference type="Proteomes" id="UP000245812"/>
    </source>
</evidence>
<dbReference type="GO" id="GO:0032049">
    <property type="term" value="P:cardiolipin biosynthetic process"/>
    <property type="evidence" value="ECO:0007669"/>
    <property type="project" value="UniProtKB-ARBA"/>
</dbReference>
<dbReference type="AlphaFoldDB" id="A0A316IJG3"/>
<gene>
    <name evidence="3" type="ORF">C7456_102339</name>
</gene>
<sequence length="629" mass="70146">MHGMHRPCPALLPLLLLALLLQGCTLSRAQIRRADAVVAASMDTRSTCARPDHCAIASPLLAAADEAVAASRPGHPQHVVAMLGASEPALAARLNLIRAARRTIDVQTYIWDHDDAGLLVLDELVQAAWRGVRVRILVDQLSAFGDLALLDRLARVSPDLEVRLYNPTFDKAQISPLGWAAGIACCFLRFNQRMHNKVLVVDDRIGITGGRNYQNRYYDWDDEFDYVDRDVLVGGPAAQAMADSFALFWNHPRSVPLTHLRDVNRHLLAHPQAPGWPAPAYAHPERVWRVQQEAGDDEWLRMYVLDDSLRTGDVEFFSDLPGKTEEPHEHAARELTRRVMQLVAAARQEVVLQTPYLVMSKRATRIFRALHRQTPPPRIVVSTNSLASTDDFAVYAITYKHRKRYLKKLGFEIYELKPHASGPTDDNAWASLEDGEEAPAAAPAAGGRRRYIKPEQTSLLGSRGSSNRPAPLHSQGRRFGLHAKSFVVDSSFAMIGSHNFDPRSDHYNTEAGVIVYDSRFADQLREAILRDTTPDNAWVIAPRQKVPVLSPISQAIGDVSARLPLFDFWPFRYATSYELKAGCTPMRPDDPAFYSCYEPVGDFPDVAISPKLIYTRLFTAFGVGIQGIL</sequence>
<dbReference type="PANTHER" id="PTHR21248">
    <property type="entry name" value="CARDIOLIPIN SYNTHASE"/>
    <property type="match status" value="1"/>
</dbReference>
<dbReference type="EMBL" id="QGHC01000002">
    <property type="protein sequence ID" value="PWK92604.1"/>
    <property type="molecule type" value="Genomic_DNA"/>
</dbReference>
<dbReference type="Proteomes" id="UP000245812">
    <property type="component" value="Unassembled WGS sequence"/>
</dbReference>
<reference evidence="3 4" key="1">
    <citation type="submission" date="2018-05" db="EMBL/GenBank/DDBJ databases">
        <title>Genomic Encyclopedia of Type Strains, Phase IV (KMG-IV): sequencing the most valuable type-strain genomes for metagenomic binning, comparative biology and taxonomic classification.</title>
        <authorList>
            <person name="Goeker M."/>
        </authorList>
    </citation>
    <scope>NUCLEOTIDE SEQUENCE [LARGE SCALE GENOMIC DNA]</scope>
    <source>
        <strain evidence="3 4">DSM 14263</strain>
    </source>
</reference>
<dbReference type="PANTHER" id="PTHR21248:SF12">
    <property type="entry name" value="CARDIOLIPIN SYNTHASE C"/>
    <property type="match status" value="1"/>
</dbReference>
<accession>A0A316IJG3</accession>
<evidence type="ECO:0000259" key="2">
    <source>
        <dbReference type="PROSITE" id="PS50035"/>
    </source>
</evidence>
<dbReference type="Gene3D" id="3.30.870.10">
    <property type="entry name" value="Endonuclease Chain A"/>
    <property type="match status" value="2"/>
</dbReference>
<name>A0A316IJG3_9GAMM</name>
<feature type="region of interest" description="Disordered" evidence="1">
    <location>
        <begin position="425"/>
        <end position="448"/>
    </location>
</feature>
<dbReference type="InterPro" id="IPR025202">
    <property type="entry name" value="PLD-like_dom"/>
</dbReference>
<evidence type="ECO:0000313" key="3">
    <source>
        <dbReference type="EMBL" id="PWK92604.1"/>
    </source>
</evidence>
<dbReference type="SUPFAM" id="SSF56024">
    <property type="entry name" value="Phospholipase D/nuclease"/>
    <property type="match status" value="2"/>
</dbReference>
<dbReference type="GO" id="GO:0030572">
    <property type="term" value="F:phosphatidyltransferase activity"/>
    <property type="evidence" value="ECO:0007669"/>
    <property type="project" value="UniProtKB-ARBA"/>
</dbReference>
<proteinExistence type="predicted"/>
<dbReference type="PROSITE" id="PS51257">
    <property type="entry name" value="PROKAR_LIPOPROTEIN"/>
    <property type="match status" value="1"/>
</dbReference>
<feature type="domain" description="PLD phosphodiesterase" evidence="2">
    <location>
        <begin position="190"/>
        <end position="217"/>
    </location>
</feature>
<organism evidence="3 4">
    <name type="scientific">Fulvimonas soli</name>
    <dbReference type="NCBI Taxonomy" id="155197"/>
    <lineage>
        <taxon>Bacteria</taxon>
        <taxon>Pseudomonadati</taxon>
        <taxon>Pseudomonadota</taxon>
        <taxon>Gammaproteobacteria</taxon>
        <taxon>Lysobacterales</taxon>
        <taxon>Rhodanobacteraceae</taxon>
        <taxon>Fulvimonas</taxon>
    </lineage>
</organism>
<protein>
    <submittedName>
        <fullName evidence="3">Phosphatidylserine/phosphatidylglycerophosphate/ cardiolipin synthase-like enzyme</fullName>
    </submittedName>
</protein>